<proteinExistence type="predicted"/>
<dbReference type="InterPro" id="IPR006680">
    <property type="entry name" value="Amidohydro-rel"/>
</dbReference>
<dbReference type="EMBL" id="FRAG01000013">
    <property type="protein sequence ID" value="SHJ87954.1"/>
    <property type="molecule type" value="Genomic_DNA"/>
</dbReference>
<gene>
    <name evidence="3" type="ORF">SAMN02745912_01456</name>
</gene>
<dbReference type="InterPro" id="IPR011059">
    <property type="entry name" value="Metal-dep_hydrolase_composite"/>
</dbReference>
<organism evidence="3 4">
    <name type="scientific">Paramaledivibacter caminithermalis (strain DSM 15212 / CIP 107654 / DViRD3)</name>
    <name type="common">Clostridium caminithermale</name>
    <dbReference type="NCBI Taxonomy" id="1121301"/>
    <lineage>
        <taxon>Bacteria</taxon>
        <taxon>Bacillati</taxon>
        <taxon>Bacillota</taxon>
        <taxon>Clostridia</taxon>
        <taxon>Peptostreptococcales</taxon>
        <taxon>Caminicellaceae</taxon>
        <taxon>Paramaledivibacter</taxon>
    </lineage>
</organism>
<keyword evidence="4" id="KW-1185">Reference proteome</keyword>
<dbReference type="PANTHER" id="PTHR43794">
    <property type="entry name" value="AMINOHYDROLASE SSNA-RELATED"/>
    <property type="match status" value="1"/>
</dbReference>
<feature type="domain" description="Amidohydrolase-related" evidence="2">
    <location>
        <begin position="58"/>
        <end position="406"/>
    </location>
</feature>
<dbReference type="CDD" id="cd01298">
    <property type="entry name" value="ATZ_TRZ_like"/>
    <property type="match status" value="1"/>
</dbReference>
<dbReference type="SUPFAM" id="SSF51556">
    <property type="entry name" value="Metallo-dependent hydrolases"/>
    <property type="match status" value="1"/>
</dbReference>
<dbReference type="GO" id="GO:0016810">
    <property type="term" value="F:hydrolase activity, acting on carbon-nitrogen (but not peptide) bonds"/>
    <property type="evidence" value="ECO:0007669"/>
    <property type="project" value="InterPro"/>
</dbReference>
<dbReference type="InterPro" id="IPR050287">
    <property type="entry name" value="MTA/SAH_deaminase"/>
</dbReference>
<reference evidence="3 4" key="1">
    <citation type="submission" date="2016-11" db="EMBL/GenBank/DDBJ databases">
        <authorList>
            <person name="Jaros S."/>
            <person name="Januszkiewicz K."/>
            <person name="Wedrychowicz H."/>
        </authorList>
    </citation>
    <scope>NUCLEOTIDE SEQUENCE [LARGE SCALE GENOMIC DNA]</scope>
    <source>
        <strain evidence="3 4">DSM 15212</strain>
    </source>
</reference>
<accession>A0A1M6MX10</accession>
<dbReference type="OrthoDB" id="9807210at2"/>
<keyword evidence="1" id="KW-0378">Hydrolase</keyword>
<dbReference type="SUPFAM" id="SSF51338">
    <property type="entry name" value="Composite domain of metallo-dependent hydrolases"/>
    <property type="match status" value="1"/>
</dbReference>
<evidence type="ECO:0000259" key="2">
    <source>
        <dbReference type="Pfam" id="PF01979"/>
    </source>
</evidence>
<evidence type="ECO:0000313" key="4">
    <source>
        <dbReference type="Proteomes" id="UP000184465"/>
    </source>
</evidence>
<evidence type="ECO:0000256" key="1">
    <source>
        <dbReference type="ARBA" id="ARBA00022801"/>
    </source>
</evidence>
<evidence type="ECO:0000313" key="3">
    <source>
        <dbReference type="EMBL" id="SHJ87954.1"/>
    </source>
</evidence>
<dbReference type="PANTHER" id="PTHR43794:SF11">
    <property type="entry name" value="AMIDOHYDROLASE-RELATED DOMAIN-CONTAINING PROTEIN"/>
    <property type="match status" value="1"/>
</dbReference>
<sequence>MSYKCIYNGTIITMNENREIMESGAVVINGTEILEIGTTSELLNKYDYDEKIDAKNGIIMPGFINGHCHVSMSVFRSLGEDIPDRLTRYMFPLEDMLVDEILVNIGAKLSIAEMLLGGVTTFVDMYYFEAEVARAAKELGMRAIAGETILEKIAPDTNVPYGGIEYATKFIEKWKDDELIIPAFAPHATYTNDEEHLIEIKELSQKYNVPILMHISEMTFEMEGFKEKYDMTPVQYLDKIGFLCDKVIGAHLVYTNEEDMDILHKNDVGVIHNVAANAKSGRKVAPVPKMLEKKVKVGLGTDGPMSGNHQDIINVLDQYTKIQKVAANNNKICPAIEAVELGTIGGARAIKLDNIIGSIEAGKKADIIIIETNTPNIQPIYDYYSAITYAAYPHNVVMTMVNGKVVMKDRKLLTGDLDKIIADVKGMQKKIKEVALELERKAK</sequence>
<dbReference type="Pfam" id="PF01979">
    <property type="entry name" value="Amidohydro_1"/>
    <property type="match status" value="1"/>
</dbReference>
<dbReference type="Gene3D" id="2.30.40.10">
    <property type="entry name" value="Urease, subunit C, domain 1"/>
    <property type="match status" value="1"/>
</dbReference>
<protein>
    <submittedName>
        <fullName evidence="3">Cytosine/adenosine deaminase</fullName>
    </submittedName>
</protein>
<name>A0A1M6MX10_PARC5</name>
<dbReference type="InterPro" id="IPR032466">
    <property type="entry name" value="Metal_Hydrolase"/>
</dbReference>
<dbReference type="AlphaFoldDB" id="A0A1M6MX10"/>
<dbReference type="STRING" id="1121301.SAMN02745912_01456"/>
<dbReference type="RefSeq" id="WP_073148437.1">
    <property type="nucleotide sequence ID" value="NZ_FRAG01000013.1"/>
</dbReference>
<dbReference type="Gene3D" id="3.20.20.140">
    <property type="entry name" value="Metal-dependent hydrolases"/>
    <property type="match status" value="1"/>
</dbReference>
<dbReference type="Proteomes" id="UP000184465">
    <property type="component" value="Unassembled WGS sequence"/>
</dbReference>